<comment type="caution">
    <text evidence="2">The sequence shown here is derived from an EMBL/GenBank/DDBJ whole genome shotgun (WGS) entry which is preliminary data.</text>
</comment>
<feature type="compositionally biased region" description="Acidic residues" evidence="1">
    <location>
        <begin position="19"/>
        <end position="34"/>
    </location>
</feature>
<name>A0A9P5XAL0_9AGAR</name>
<evidence type="ECO:0000313" key="2">
    <source>
        <dbReference type="EMBL" id="KAF9447888.1"/>
    </source>
</evidence>
<reference evidence="2" key="1">
    <citation type="submission" date="2020-11" db="EMBL/GenBank/DDBJ databases">
        <authorList>
            <consortium name="DOE Joint Genome Institute"/>
            <person name="Ahrendt S."/>
            <person name="Riley R."/>
            <person name="Andreopoulos W."/>
            <person name="Labutti K."/>
            <person name="Pangilinan J."/>
            <person name="Ruiz-Duenas F.J."/>
            <person name="Barrasa J.M."/>
            <person name="Sanchez-Garcia M."/>
            <person name="Camarero S."/>
            <person name="Miyauchi S."/>
            <person name="Serrano A."/>
            <person name="Linde D."/>
            <person name="Babiker R."/>
            <person name="Drula E."/>
            <person name="Ayuso-Fernandez I."/>
            <person name="Pacheco R."/>
            <person name="Padilla G."/>
            <person name="Ferreira P."/>
            <person name="Barriuso J."/>
            <person name="Kellner H."/>
            <person name="Castanera R."/>
            <person name="Alfaro M."/>
            <person name="Ramirez L."/>
            <person name="Pisabarro A.G."/>
            <person name="Kuo A."/>
            <person name="Tritt A."/>
            <person name="Lipzen A."/>
            <person name="He G."/>
            <person name="Yan M."/>
            <person name="Ng V."/>
            <person name="Cullen D."/>
            <person name="Martin F."/>
            <person name="Rosso M.-N."/>
            <person name="Henrissat B."/>
            <person name="Hibbett D."/>
            <person name="Martinez A.T."/>
            <person name="Grigoriev I.V."/>
        </authorList>
    </citation>
    <scope>NUCLEOTIDE SEQUENCE</scope>
    <source>
        <strain evidence="2">MF-IS2</strain>
    </source>
</reference>
<dbReference type="AlphaFoldDB" id="A0A9P5XAL0"/>
<proteinExistence type="predicted"/>
<keyword evidence="3" id="KW-1185">Reference proteome</keyword>
<sequence>MRSLSPGLDKDQTLINQNDNDDNGWTDDEPMPDDDVYFHWETEETLFSDLLEEFTPEAGDAELAALAESLQKPFDEESRRLKKEIASVFVPLVNRIRRTYASIERTVDVSFGAGLLAFNGACKNIEKSTALNVESLQKAHAEHKTRVVDLLGNLEEEYARREQLWVNFQKAMDELVNPMLELLSEAPAKMERTIANIEKQSRALEKESASATANATALTLKDLLSKLG</sequence>
<protein>
    <submittedName>
        <fullName evidence="2">Uncharacterized protein</fullName>
    </submittedName>
</protein>
<dbReference type="EMBL" id="MU151182">
    <property type="protein sequence ID" value="KAF9447888.1"/>
    <property type="molecule type" value="Genomic_DNA"/>
</dbReference>
<evidence type="ECO:0000313" key="3">
    <source>
        <dbReference type="Proteomes" id="UP000807342"/>
    </source>
</evidence>
<dbReference type="OrthoDB" id="2678231at2759"/>
<organism evidence="2 3">
    <name type="scientific">Macrolepiota fuliginosa MF-IS2</name>
    <dbReference type="NCBI Taxonomy" id="1400762"/>
    <lineage>
        <taxon>Eukaryota</taxon>
        <taxon>Fungi</taxon>
        <taxon>Dikarya</taxon>
        <taxon>Basidiomycota</taxon>
        <taxon>Agaricomycotina</taxon>
        <taxon>Agaricomycetes</taxon>
        <taxon>Agaricomycetidae</taxon>
        <taxon>Agaricales</taxon>
        <taxon>Agaricineae</taxon>
        <taxon>Agaricaceae</taxon>
        <taxon>Macrolepiota</taxon>
    </lineage>
</organism>
<feature type="region of interest" description="Disordered" evidence="1">
    <location>
        <begin position="1"/>
        <end position="34"/>
    </location>
</feature>
<evidence type="ECO:0000256" key="1">
    <source>
        <dbReference type="SAM" id="MobiDB-lite"/>
    </source>
</evidence>
<dbReference type="Proteomes" id="UP000807342">
    <property type="component" value="Unassembled WGS sequence"/>
</dbReference>
<accession>A0A9P5XAL0</accession>
<gene>
    <name evidence="2" type="ORF">P691DRAFT_730692</name>
</gene>